<dbReference type="SUPFAM" id="SSF51735">
    <property type="entry name" value="NAD(P)-binding Rossmann-fold domains"/>
    <property type="match status" value="1"/>
</dbReference>
<dbReference type="InterPro" id="IPR029753">
    <property type="entry name" value="D-isomer_DH_CS"/>
</dbReference>
<dbReference type="InterPro" id="IPR036291">
    <property type="entry name" value="NAD(P)-bd_dom_sf"/>
</dbReference>
<sequence length="324" mass="36918">MRKYKVVITDREYDNIDNELRILEEINADVYDYQFRNEEDIIRVARDCDALIIQYAKITSEVIEQLEHCKIIAKYATGIDGIDLKSATERGIYVTNVNDYCADEVSTHTLSLLLQLARRIKPLDLWTSAGNWYNMGQSIVSLRKSVVGVISFGRIARMFIDKLKPLCNEIWVYDRFVSKEEIERYGVKAKDFDELVSQADFISIHAPLTEETKHLFNRDVFKIMKSSASIINVARGGLVCEEDLIWALQNGEIESAALDVLETEPPDKNSPLLIMKNVIVTPHIAWYSAESQKKLQSTVAEDVARVLTGKAPENLVNKELLKVD</sequence>
<dbReference type="GO" id="GO:0016616">
    <property type="term" value="F:oxidoreductase activity, acting on the CH-OH group of donors, NAD or NADP as acceptor"/>
    <property type="evidence" value="ECO:0007669"/>
    <property type="project" value="InterPro"/>
</dbReference>
<name>A0A939D7L1_CLOAM</name>
<dbReference type="RefSeq" id="WP_206581833.1">
    <property type="nucleotide sequence ID" value="NZ_JAFJZZ010000002.1"/>
</dbReference>
<dbReference type="EMBL" id="JAFJZZ010000002">
    <property type="protein sequence ID" value="MBN7772989.1"/>
    <property type="molecule type" value="Genomic_DNA"/>
</dbReference>
<evidence type="ECO:0000256" key="4">
    <source>
        <dbReference type="RuleBase" id="RU003719"/>
    </source>
</evidence>
<keyword evidence="2 4" id="KW-0560">Oxidoreductase</keyword>
<keyword evidence="3" id="KW-0520">NAD</keyword>
<keyword evidence="8" id="KW-1185">Reference proteome</keyword>
<evidence type="ECO:0000256" key="1">
    <source>
        <dbReference type="ARBA" id="ARBA00005854"/>
    </source>
</evidence>
<dbReference type="GO" id="GO:0051287">
    <property type="term" value="F:NAD binding"/>
    <property type="evidence" value="ECO:0007669"/>
    <property type="project" value="InterPro"/>
</dbReference>
<comment type="caution">
    <text evidence="7">The sequence shown here is derived from an EMBL/GenBank/DDBJ whole genome shotgun (WGS) entry which is preliminary data.</text>
</comment>
<evidence type="ECO:0000259" key="6">
    <source>
        <dbReference type="Pfam" id="PF02826"/>
    </source>
</evidence>
<evidence type="ECO:0000256" key="3">
    <source>
        <dbReference type="ARBA" id="ARBA00023027"/>
    </source>
</evidence>
<feature type="domain" description="D-isomer specific 2-hydroxyacid dehydrogenase NAD-binding" evidence="6">
    <location>
        <begin position="110"/>
        <end position="285"/>
    </location>
</feature>
<protein>
    <submittedName>
        <fullName evidence="7">C-terminal binding protein</fullName>
    </submittedName>
</protein>
<evidence type="ECO:0000256" key="2">
    <source>
        <dbReference type="ARBA" id="ARBA00023002"/>
    </source>
</evidence>
<dbReference type="AlphaFoldDB" id="A0A939D7L1"/>
<dbReference type="SUPFAM" id="SSF52283">
    <property type="entry name" value="Formate/glycerate dehydrogenase catalytic domain-like"/>
    <property type="match status" value="1"/>
</dbReference>
<reference evidence="7" key="1">
    <citation type="submission" date="2021-02" db="EMBL/GenBank/DDBJ databases">
        <title>Abyssanaerobacter marinus gen.nov., sp., nov, anaerobic bacterium isolated from the Onnuri vent field of Indian Ocean and suggestion of Mogibacteriaceae fam. nov., and proposal of reclassification of ambiguous this family's genus member.</title>
        <authorList>
            <person name="Kim Y.J."/>
            <person name="Yang J.-A."/>
        </authorList>
    </citation>
    <scope>NUCLEOTIDE SEQUENCE</scope>
    <source>
        <strain evidence="7">DSM 2634</strain>
    </source>
</reference>
<dbReference type="PANTHER" id="PTHR43761">
    <property type="entry name" value="D-ISOMER SPECIFIC 2-HYDROXYACID DEHYDROGENASE FAMILY PROTEIN (AFU_ORTHOLOGUE AFUA_1G13630)"/>
    <property type="match status" value="1"/>
</dbReference>
<dbReference type="Proteomes" id="UP000664545">
    <property type="component" value="Unassembled WGS sequence"/>
</dbReference>
<evidence type="ECO:0000313" key="8">
    <source>
        <dbReference type="Proteomes" id="UP000664545"/>
    </source>
</evidence>
<dbReference type="CDD" id="cd05299">
    <property type="entry name" value="CtBP_dh"/>
    <property type="match status" value="1"/>
</dbReference>
<dbReference type="PROSITE" id="PS00670">
    <property type="entry name" value="D_2_HYDROXYACID_DH_2"/>
    <property type="match status" value="1"/>
</dbReference>
<comment type="similarity">
    <text evidence="1 4">Belongs to the D-isomer specific 2-hydroxyacid dehydrogenase family.</text>
</comment>
<dbReference type="Pfam" id="PF00389">
    <property type="entry name" value="2-Hacid_dh"/>
    <property type="match status" value="1"/>
</dbReference>
<accession>A0A939D7L1</accession>
<dbReference type="Gene3D" id="3.40.50.720">
    <property type="entry name" value="NAD(P)-binding Rossmann-like Domain"/>
    <property type="match status" value="2"/>
</dbReference>
<dbReference type="GO" id="GO:0003714">
    <property type="term" value="F:transcription corepressor activity"/>
    <property type="evidence" value="ECO:0007669"/>
    <property type="project" value="InterPro"/>
</dbReference>
<dbReference type="InterPro" id="IPR006140">
    <property type="entry name" value="D-isomer_DH_NAD-bd"/>
</dbReference>
<dbReference type="PANTHER" id="PTHR43761:SF1">
    <property type="entry name" value="D-ISOMER SPECIFIC 2-HYDROXYACID DEHYDROGENASE CATALYTIC DOMAIN-CONTAINING PROTEIN-RELATED"/>
    <property type="match status" value="1"/>
</dbReference>
<organism evidence="7 8">
    <name type="scientific">Clostridium aminobutyricum</name>
    <dbReference type="NCBI Taxonomy" id="33953"/>
    <lineage>
        <taxon>Bacteria</taxon>
        <taxon>Bacillati</taxon>
        <taxon>Bacillota</taxon>
        <taxon>Clostridia</taxon>
        <taxon>Eubacteriales</taxon>
        <taxon>Clostridiaceae</taxon>
        <taxon>Clostridium</taxon>
    </lineage>
</organism>
<evidence type="ECO:0000259" key="5">
    <source>
        <dbReference type="Pfam" id="PF00389"/>
    </source>
</evidence>
<proteinExistence type="inferred from homology"/>
<gene>
    <name evidence="7" type="ORF">JYB65_06420</name>
</gene>
<dbReference type="Pfam" id="PF02826">
    <property type="entry name" value="2-Hacid_dh_C"/>
    <property type="match status" value="1"/>
</dbReference>
<dbReference type="InterPro" id="IPR050418">
    <property type="entry name" value="D-iso_2-hydroxyacid_DH_PdxB"/>
</dbReference>
<feature type="domain" description="D-isomer specific 2-hydroxyacid dehydrogenase catalytic" evidence="5">
    <location>
        <begin position="16"/>
        <end position="317"/>
    </location>
</feature>
<dbReference type="InterPro" id="IPR006139">
    <property type="entry name" value="D-isomer_2_OHA_DH_cat_dom"/>
</dbReference>
<evidence type="ECO:0000313" key="7">
    <source>
        <dbReference type="EMBL" id="MBN7772989.1"/>
    </source>
</evidence>
<dbReference type="InterPro" id="IPR043322">
    <property type="entry name" value="CtBP"/>
</dbReference>